<sequence length="94" mass="9930">MEFLVMSVRRSDAFTPDEFAAAGPAGGARVRELHGQGVIRRIWHRADSIGACFLLESSDAEAAAAAVASLPMARDGMSDFTVVALVLYRGFSAG</sequence>
<dbReference type="SUPFAM" id="SSF54909">
    <property type="entry name" value="Dimeric alpha+beta barrel"/>
    <property type="match status" value="1"/>
</dbReference>
<dbReference type="RefSeq" id="WP_353651314.1">
    <property type="nucleotide sequence ID" value="NZ_CP159218.1"/>
</dbReference>
<proteinExistence type="predicted"/>
<accession>A0AAU8DWR5</accession>
<dbReference type="InterPro" id="IPR011008">
    <property type="entry name" value="Dimeric_a/b-barrel"/>
</dbReference>
<evidence type="ECO:0000259" key="1">
    <source>
        <dbReference type="Pfam" id="PF02426"/>
    </source>
</evidence>
<feature type="domain" description="Muconolactone isomerase" evidence="1">
    <location>
        <begin position="1"/>
        <end position="85"/>
    </location>
</feature>
<reference evidence="2" key="1">
    <citation type="submission" date="2024-05" db="EMBL/GenBank/DDBJ databases">
        <authorList>
            <person name="Cai S.Y."/>
            <person name="Jin L.M."/>
            <person name="Li H.R."/>
        </authorList>
    </citation>
    <scope>NUCLEOTIDE SEQUENCE</scope>
    <source>
        <strain evidence="2">A5-74</strain>
    </source>
</reference>
<dbReference type="AlphaFoldDB" id="A0AAU8DWR5"/>
<dbReference type="Pfam" id="PF02426">
    <property type="entry name" value="MIase"/>
    <property type="match status" value="1"/>
</dbReference>
<gene>
    <name evidence="2" type="ORF">ABLG96_10750</name>
</gene>
<dbReference type="Gene3D" id="3.30.70.1060">
    <property type="entry name" value="Dimeric alpha+beta barrel"/>
    <property type="match status" value="1"/>
</dbReference>
<evidence type="ECO:0000313" key="2">
    <source>
        <dbReference type="EMBL" id="XCG65709.1"/>
    </source>
</evidence>
<dbReference type="EMBL" id="CP159218">
    <property type="protein sequence ID" value="XCG65709.1"/>
    <property type="molecule type" value="Genomic_DNA"/>
</dbReference>
<protein>
    <submittedName>
        <fullName evidence="2">Muconolactone Delta-isomerase family protein</fullName>
    </submittedName>
</protein>
<name>A0AAU8DWR5_9ACTN</name>
<dbReference type="InterPro" id="IPR026029">
    <property type="entry name" value="MLI_dom"/>
</dbReference>
<organism evidence="2">
    <name type="scientific">Nakamurella sp. A5-74</name>
    <dbReference type="NCBI Taxonomy" id="3158264"/>
    <lineage>
        <taxon>Bacteria</taxon>
        <taxon>Bacillati</taxon>
        <taxon>Actinomycetota</taxon>
        <taxon>Actinomycetes</taxon>
        <taxon>Nakamurellales</taxon>
        <taxon>Nakamurellaceae</taxon>
        <taxon>Nakamurella</taxon>
    </lineage>
</organism>